<sequence length="20" mass="2281">MLTSKMCFSSTRFAAIHIVH</sequence>
<reference evidence="1" key="2">
    <citation type="journal article" date="2015" name="Fish Shellfish Immunol.">
        <title>Early steps in the European eel (Anguilla anguilla)-Vibrio vulnificus interaction in the gills: Role of the RtxA13 toxin.</title>
        <authorList>
            <person name="Callol A."/>
            <person name="Pajuelo D."/>
            <person name="Ebbesson L."/>
            <person name="Teles M."/>
            <person name="MacKenzie S."/>
            <person name="Amaro C."/>
        </authorList>
    </citation>
    <scope>NUCLEOTIDE SEQUENCE</scope>
</reference>
<dbReference type="EMBL" id="GBXM01007147">
    <property type="protein sequence ID" value="JAI01431.1"/>
    <property type="molecule type" value="Transcribed_RNA"/>
</dbReference>
<organism evidence="1">
    <name type="scientific">Anguilla anguilla</name>
    <name type="common">European freshwater eel</name>
    <name type="synonym">Muraena anguilla</name>
    <dbReference type="NCBI Taxonomy" id="7936"/>
    <lineage>
        <taxon>Eukaryota</taxon>
        <taxon>Metazoa</taxon>
        <taxon>Chordata</taxon>
        <taxon>Craniata</taxon>
        <taxon>Vertebrata</taxon>
        <taxon>Euteleostomi</taxon>
        <taxon>Actinopterygii</taxon>
        <taxon>Neopterygii</taxon>
        <taxon>Teleostei</taxon>
        <taxon>Anguilliformes</taxon>
        <taxon>Anguillidae</taxon>
        <taxon>Anguilla</taxon>
    </lineage>
</organism>
<protein>
    <submittedName>
        <fullName evidence="1">Uncharacterized protein</fullName>
    </submittedName>
</protein>
<reference evidence="1" key="1">
    <citation type="submission" date="2014-11" db="EMBL/GenBank/DDBJ databases">
        <authorList>
            <person name="Amaro Gonzalez C."/>
        </authorList>
    </citation>
    <scope>NUCLEOTIDE SEQUENCE</scope>
</reference>
<evidence type="ECO:0000313" key="1">
    <source>
        <dbReference type="EMBL" id="JAI01431.1"/>
    </source>
</evidence>
<name>A0A0E9XHW9_ANGAN</name>
<dbReference type="AlphaFoldDB" id="A0A0E9XHW9"/>
<accession>A0A0E9XHW9</accession>
<proteinExistence type="predicted"/>